<evidence type="ECO:0000313" key="1">
    <source>
        <dbReference type="EMBL" id="GLY73238.1"/>
    </source>
</evidence>
<organism evidence="1 2">
    <name type="scientific">Actinoallomurus iriomotensis</name>
    <dbReference type="NCBI Taxonomy" id="478107"/>
    <lineage>
        <taxon>Bacteria</taxon>
        <taxon>Bacillati</taxon>
        <taxon>Actinomycetota</taxon>
        <taxon>Actinomycetes</taxon>
        <taxon>Streptosporangiales</taxon>
        <taxon>Thermomonosporaceae</taxon>
        <taxon>Actinoallomurus</taxon>
    </lineage>
</organism>
<reference evidence="1" key="1">
    <citation type="submission" date="2023-03" db="EMBL/GenBank/DDBJ databases">
        <title>Actinoallomurus iriomotensis NBRC 103681.</title>
        <authorList>
            <person name="Ichikawa N."/>
            <person name="Sato H."/>
            <person name="Tonouchi N."/>
        </authorList>
    </citation>
    <scope>NUCLEOTIDE SEQUENCE</scope>
    <source>
        <strain evidence="1">NBRC 103681</strain>
    </source>
</reference>
<dbReference type="EMBL" id="BSTJ01000001">
    <property type="protein sequence ID" value="GLY73238.1"/>
    <property type="molecule type" value="Genomic_DNA"/>
</dbReference>
<name>A0A9W6VIR6_9ACTN</name>
<proteinExistence type="predicted"/>
<dbReference type="Proteomes" id="UP001165135">
    <property type="component" value="Unassembled WGS sequence"/>
</dbReference>
<dbReference type="AlphaFoldDB" id="A0A9W6VIR6"/>
<accession>A0A9W6VIR6</accession>
<dbReference type="Gene3D" id="1.20.120.640">
    <property type="entry name" value="Anticodon-binding domain of a subclass of class I aminoacyl-tRNA synthetases"/>
    <property type="match status" value="1"/>
</dbReference>
<gene>
    <name evidence="1" type="ORF">Airi01_015050</name>
</gene>
<dbReference type="RefSeq" id="WP_285618496.1">
    <property type="nucleotide sequence ID" value="NZ_BSTJ01000001.1"/>
</dbReference>
<sequence>MLRLYDEETGNVEEITTARPGVVRVACAGGLRALLVGDLIRRLADHHRLRAIGVWDDVPGAADLGVRPAELTAGDADVHVGAAVGHCSLASADGLDPLAVRLALLQRHYRSDVDLSRQDLEEADGSLVSWRREVAGWAESPGRPLNREWVREAVAALDDDLDTPAIFPMLSRLAEDDSVPPGAKFETVIKLDMILGLDLVALVGRL</sequence>
<protein>
    <submittedName>
        <fullName evidence="1">Uncharacterized protein</fullName>
    </submittedName>
</protein>
<comment type="caution">
    <text evidence="1">The sequence shown here is derived from an EMBL/GenBank/DDBJ whole genome shotgun (WGS) entry which is preliminary data.</text>
</comment>
<evidence type="ECO:0000313" key="2">
    <source>
        <dbReference type="Proteomes" id="UP001165135"/>
    </source>
</evidence>